<dbReference type="InterPro" id="IPR051207">
    <property type="entry name" value="ComplexI_NDUFA9_subunit"/>
</dbReference>
<proteinExistence type="predicted"/>
<dbReference type="RefSeq" id="WP_220648972.1">
    <property type="nucleotide sequence ID" value="NZ_CP080647.1"/>
</dbReference>
<dbReference type="PANTHER" id="PTHR12126">
    <property type="entry name" value="NADH-UBIQUINONE OXIDOREDUCTASE 39 KDA SUBUNIT-RELATED"/>
    <property type="match status" value="1"/>
</dbReference>
<evidence type="ECO:0000259" key="1">
    <source>
        <dbReference type="Pfam" id="PF01370"/>
    </source>
</evidence>
<dbReference type="Gene3D" id="3.40.50.720">
    <property type="entry name" value="NAD(P)-binding Rossmann-like Domain"/>
    <property type="match status" value="1"/>
</dbReference>
<name>A0ABX8XWD8_9ACTN</name>
<keyword evidence="3" id="KW-1185">Reference proteome</keyword>
<reference evidence="2 3" key="1">
    <citation type="submission" date="2021-08" db="EMBL/GenBank/DDBJ databases">
        <authorList>
            <person name="Ping M."/>
        </authorList>
    </citation>
    <scope>NUCLEOTIDE SEQUENCE [LARGE SCALE GENOMIC DNA]</scope>
    <source>
        <strain evidence="2 3">MG28</strain>
    </source>
</reference>
<dbReference type="InterPro" id="IPR036291">
    <property type="entry name" value="NAD(P)-bd_dom_sf"/>
</dbReference>
<dbReference type="Pfam" id="PF01370">
    <property type="entry name" value="Epimerase"/>
    <property type="match status" value="1"/>
</dbReference>
<accession>A0ABX8XWD8</accession>
<protein>
    <submittedName>
        <fullName evidence="2">NAD-dependent epimerase/dehydratase family protein</fullName>
    </submittedName>
</protein>
<evidence type="ECO:0000313" key="2">
    <source>
        <dbReference type="EMBL" id="QYX80245.1"/>
    </source>
</evidence>
<dbReference type="PANTHER" id="PTHR12126:SF11">
    <property type="entry name" value="NADH DEHYDROGENASE [UBIQUINONE] 1 ALPHA SUBCOMPLEX SUBUNIT 9, MITOCHONDRIAL"/>
    <property type="match status" value="1"/>
</dbReference>
<dbReference type="SUPFAM" id="SSF51735">
    <property type="entry name" value="NAD(P)-binding Rossmann-fold domains"/>
    <property type="match status" value="1"/>
</dbReference>
<feature type="domain" description="NAD-dependent epimerase/dehydratase" evidence="1">
    <location>
        <begin position="3"/>
        <end position="229"/>
    </location>
</feature>
<dbReference type="Proteomes" id="UP000827138">
    <property type="component" value="Chromosome"/>
</dbReference>
<dbReference type="InterPro" id="IPR001509">
    <property type="entry name" value="Epimerase_deHydtase"/>
</dbReference>
<organism evidence="2 3">
    <name type="scientific">Streptomyces akebiae</name>
    <dbReference type="NCBI Taxonomy" id="2865673"/>
    <lineage>
        <taxon>Bacteria</taxon>
        <taxon>Bacillati</taxon>
        <taxon>Actinomycetota</taxon>
        <taxon>Actinomycetes</taxon>
        <taxon>Kitasatosporales</taxon>
        <taxon>Streptomycetaceae</taxon>
        <taxon>Streptomyces</taxon>
    </lineage>
</organism>
<evidence type="ECO:0000313" key="3">
    <source>
        <dbReference type="Proteomes" id="UP000827138"/>
    </source>
</evidence>
<sequence>MRILVLGGTWFLGRAVVEGALQRNWQVTTFNRGLSGQAVAGTAAVHGDRMNPGDLQRLAEHGPWDAVVDTSASSLAPRDVLAGATALKDVAGQYVYVSTVSAYQGWPDEPLTESSPVLDGPPDADSEYGKMPEGWDGPDLHYGRQKAGTERAVLAVLGQGGTTIMRPGVILGPGEYVGRLPWWLTRAARGGKIVAPGTPEKTIQPVDVRDVAAFALDRAEASSGGTFNVTAPVGRETMGGFLTACLETTGAPGSLVWAPDELLIEHKVRQWTELPLWRTHAGVWRIDSSGAYAAGLSCRPLAKTVADTWRWMQSGGMPVEHPRWAEHGIDPTKEAKILAALGR</sequence>
<dbReference type="EMBL" id="CP080647">
    <property type="protein sequence ID" value="QYX80245.1"/>
    <property type="molecule type" value="Genomic_DNA"/>
</dbReference>
<gene>
    <name evidence="2" type="ORF">K1J60_30295</name>
</gene>